<protein>
    <submittedName>
        <fullName evidence="2">Uncharacterized protein</fullName>
    </submittedName>
</protein>
<keyword evidence="3" id="KW-1185">Reference proteome</keyword>
<evidence type="ECO:0000256" key="1">
    <source>
        <dbReference type="SAM" id="MobiDB-lite"/>
    </source>
</evidence>
<proteinExistence type="predicted"/>
<dbReference type="OMA" id="STMAFCE"/>
<dbReference type="AlphaFoldDB" id="A0A194YGV8"/>
<reference evidence="3" key="2">
    <citation type="journal article" date="2018" name="Plant J.">
        <title>The Sorghum bicolor reference genome: improved assembly, gene annotations, a transcriptome atlas, and signatures of genome organization.</title>
        <authorList>
            <person name="McCormick R.F."/>
            <person name="Truong S.K."/>
            <person name="Sreedasyam A."/>
            <person name="Jenkins J."/>
            <person name="Shu S."/>
            <person name="Sims D."/>
            <person name="Kennedy M."/>
            <person name="Amirebrahimi M."/>
            <person name="Weers B.D."/>
            <person name="McKinley B."/>
            <person name="Mattison A."/>
            <person name="Morishige D.T."/>
            <person name="Grimwood J."/>
            <person name="Schmutz J."/>
            <person name="Mullet J.E."/>
        </authorList>
    </citation>
    <scope>NUCLEOTIDE SEQUENCE [LARGE SCALE GENOMIC DNA]</scope>
    <source>
        <strain evidence="3">cv. BTx623</strain>
    </source>
</reference>
<reference evidence="2 3" key="1">
    <citation type="journal article" date="2009" name="Nature">
        <title>The Sorghum bicolor genome and the diversification of grasses.</title>
        <authorList>
            <person name="Paterson A.H."/>
            <person name="Bowers J.E."/>
            <person name="Bruggmann R."/>
            <person name="Dubchak I."/>
            <person name="Grimwood J."/>
            <person name="Gundlach H."/>
            <person name="Haberer G."/>
            <person name="Hellsten U."/>
            <person name="Mitros T."/>
            <person name="Poliakov A."/>
            <person name="Schmutz J."/>
            <person name="Spannagl M."/>
            <person name="Tang H."/>
            <person name="Wang X."/>
            <person name="Wicker T."/>
            <person name="Bharti A.K."/>
            <person name="Chapman J."/>
            <person name="Feltus F.A."/>
            <person name="Gowik U."/>
            <person name="Grigoriev I.V."/>
            <person name="Lyons E."/>
            <person name="Maher C.A."/>
            <person name="Martis M."/>
            <person name="Narechania A."/>
            <person name="Otillar R.P."/>
            <person name="Penning B.W."/>
            <person name="Salamov A.A."/>
            <person name="Wang Y."/>
            <person name="Zhang L."/>
            <person name="Carpita N.C."/>
            <person name="Freeling M."/>
            <person name="Gingle A.R."/>
            <person name="Hash C.T."/>
            <person name="Keller B."/>
            <person name="Klein P."/>
            <person name="Kresovich S."/>
            <person name="McCann M.C."/>
            <person name="Ming R."/>
            <person name="Peterson D.G."/>
            <person name="Mehboob-ur-Rahman"/>
            <person name="Ware D."/>
            <person name="Westhoff P."/>
            <person name="Mayer K.F."/>
            <person name="Messing J."/>
            <person name="Rokhsar D.S."/>
        </authorList>
    </citation>
    <scope>NUCLEOTIDE SEQUENCE [LARGE SCALE GENOMIC DNA]</scope>
    <source>
        <strain evidence="3">cv. BTx623</strain>
    </source>
</reference>
<dbReference type="EMBL" id="CM000769">
    <property type="protein sequence ID" value="KXG19195.1"/>
    <property type="molecule type" value="Genomic_DNA"/>
</dbReference>
<name>A0A194YGV8_SORBI</name>
<gene>
    <name evidence="2" type="ORF">SORBI_3010G021600</name>
</gene>
<evidence type="ECO:0000313" key="2">
    <source>
        <dbReference type="EMBL" id="KXG19195.1"/>
    </source>
</evidence>
<feature type="region of interest" description="Disordered" evidence="1">
    <location>
        <begin position="132"/>
        <end position="160"/>
    </location>
</feature>
<accession>A0A194YGV8</accession>
<dbReference type="InParanoid" id="A0A194YGV8"/>
<dbReference type="Gramene" id="KXG19195">
    <property type="protein sequence ID" value="KXG19195"/>
    <property type="gene ID" value="SORBI_3010G021600"/>
</dbReference>
<organism evidence="2 3">
    <name type="scientific">Sorghum bicolor</name>
    <name type="common">Sorghum</name>
    <name type="synonym">Sorghum vulgare</name>
    <dbReference type="NCBI Taxonomy" id="4558"/>
    <lineage>
        <taxon>Eukaryota</taxon>
        <taxon>Viridiplantae</taxon>
        <taxon>Streptophyta</taxon>
        <taxon>Embryophyta</taxon>
        <taxon>Tracheophyta</taxon>
        <taxon>Spermatophyta</taxon>
        <taxon>Magnoliopsida</taxon>
        <taxon>Liliopsida</taxon>
        <taxon>Poales</taxon>
        <taxon>Poaceae</taxon>
        <taxon>PACMAD clade</taxon>
        <taxon>Panicoideae</taxon>
        <taxon>Andropogonodae</taxon>
        <taxon>Andropogoneae</taxon>
        <taxon>Sorghinae</taxon>
        <taxon>Sorghum</taxon>
    </lineage>
</organism>
<dbReference type="Proteomes" id="UP000000768">
    <property type="component" value="Chromosome 10"/>
</dbReference>
<evidence type="ECO:0000313" key="3">
    <source>
        <dbReference type="Proteomes" id="UP000000768"/>
    </source>
</evidence>
<sequence length="206" mass="20226">MEKLAAMMAFCEAPLDGTVAPSGAAVYGAASATGGSGNVVALLDAATKNLPMEKLVSTMAFCEAPLDGTFDGTTSAPSSGAAGNSASALTAAGGGGNVLALLAAAAKKYPVGRLVSTMAFCEAPLDGTFDGTTSAPSSGAAGGDCASDTNVPGGEAGGGGEDAAALRRAWLAEAKKEWPLREHRLLREKAGTVVDGLAIFETVALE</sequence>